<dbReference type="OrthoDB" id="543156at2759"/>
<reference evidence="1 2" key="1">
    <citation type="journal article" date="2016" name="Nat. Commun.">
        <title>Ectomycorrhizal ecology is imprinted in the genome of the dominant symbiotic fungus Cenococcum geophilum.</title>
        <authorList>
            <consortium name="DOE Joint Genome Institute"/>
            <person name="Peter M."/>
            <person name="Kohler A."/>
            <person name="Ohm R.A."/>
            <person name="Kuo A."/>
            <person name="Krutzmann J."/>
            <person name="Morin E."/>
            <person name="Arend M."/>
            <person name="Barry K.W."/>
            <person name="Binder M."/>
            <person name="Choi C."/>
            <person name="Clum A."/>
            <person name="Copeland A."/>
            <person name="Grisel N."/>
            <person name="Haridas S."/>
            <person name="Kipfer T."/>
            <person name="LaButti K."/>
            <person name="Lindquist E."/>
            <person name="Lipzen A."/>
            <person name="Maire R."/>
            <person name="Meier B."/>
            <person name="Mihaltcheva S."/>
            <person name="Molinier V."/>
            <person name="Murat C."/>
            <person name="Poggeler S."/>
            <person name="Quandt C.A."/>
            <person name="Sperisen C."/>
            <person name="Tritt A."/>
            <person name="Tisserant E."/>
            <person name="Crous P.W."/>
            <person name="Henrissat B."/>
            <person name="Nehls U."/>
            <person name="Egli S."/>
            <person name="Spatafora J.W."/>
            <person name="Grigoriev I.V."/>
            <person name="Martin F.M."/>
        </authorList>
    </citation>
    <scope>NUCLEOTIDE SEQUENCE [LARGE SCALE GENOMIC DNA]</scope>
    <source>
        <strain evidence="1 2">CBS 207.34</strain>
    </source>
</reference>
<dbReference type="Proteomes" id="UP000250140">
    <property type="component" value="Unassembled WGS sequence"/>
</dbReference>
<keyword evidence="2" id="KW-1185">Reference proteome</keyword>
<accession>A0A8E2F3E3</accession>
<evidence type="ECO:0000313" key="1">
    <source>
        <dbReference type="EMBL" id="OCL09386.1"/>
    </source>
</evidence>
<dbReference type="InterPro" id="IPR029062">
    <property type="entry name" value="Class_I_gatase-like"/>
</dbReference>
<evidence type="ECO:0000313" key="2">
    <source>
        <dbReference type="Proteomes" id="UP000250140"/>
    </source>
</evidence>
<proteinExistence type="predicted"/>
<dbReference type="AlphaFoldDB" id="A0A8E2F3E3"/>
<gene>
    <name evidence="1" type="ORF">AOQ84DRAFT_397417</name>
</gene>
<sequence length="170" mass="18550">MDLPRGAIIAVNFAHAPLYPDGRKLDQLLDLDRKIWEDHSSEFRSKLGDPSTSRYKMGELWNFLHSSGTRDGAIFSGILGPSANKPMISDKEVTGFTTKGEEQGVLDANKNWKWPTIEAAAKDVGATYGQMSPPSPRDSLGYTDGRIVTGANLASAHKTAKEAVKAFEKL</sequence>
<dbReference type="SUPFAM" id="SSF52317">
    <property type="entry name" value="Class I glutamine amidotransferase-like"/>
    <property type="match status" value="1"/>
</dbReference>
<dbReference type="Gene3D" id="3.40.50.880">
    <property type="match status" value="1"/>
</dbReference>
<name>A0A8E2F3E3_9PEZI</name>
<organism evidence="1 2">
    <name type="scientific">Glonium stellatum</name>
    <dbReference type="NCBI Taxonomy" id="574774"/>
    <lineage>
        <taxon>Eukaryota</taxon>
        <taxon>Fungi</taxon>
        <taxon>Dikarya</taxon>
        <taxon>Ascomycota</taxon>
        <taxon>Pezizomycotina</taxon>
        <taxon>Dothideomycetes</taxon>
        <taxon>Pleosporomycetidae</taxon>
        <taxon>Gloniales</taxon>
        <taxon>Gloniaceae</taxon>
        <taxon>Glonium</taxon>
    </lineage>
</organism>
<dbReference type="EMBL" id="KV749462">
    <property type="protein sequence ID" value="OCL09386.1"/>
    <property type="molecule type" value="Genomic_DNA"/>
</dbReference>
<protein>
    <submittedName>
        <fullName evidence="1">Uncharacterized protein</fullName>
    </submittedName>
</protein>